<keyword evidence="2" id="KW-1185">Reference proteome</keyword>
<organism evidence="1 2">
    <name type="scientific">joa yellow blotch associated virus</name>
    <dbReference type="NCBI Taxonomy" id="3070922"/>
    <lineage>
        <taxon>Viruses</taxon>
        <taxon>Riboviria</taxon>
        <taxon>Orthornavirae</taxon>
        <taxon>Negarnaviricota</taxon>
        <taxon>Haploviricotina</taxon>
        <taxon>Monjiviricetes</taxon>
        <taxon>Mononegavirales</taxon>
        <taxon>Rhabdoviridae</taxon>
        <taxon>Betarhabdovirinae</taxon>
        <taxon>Alphanucleorhabdovirus</taxon>
        <taxon>Alphanucleorhabdovirus joa</taxon>
    </lineage>
</organism>
<dbReference type="EMBL" id="MW014292">
    <property type="protein sequence ID" value="QUI75404.1"/>
    <property type="molecule type" value="Viral_cRNA"/>
</dbReference>
<accession>A0AAE7UV92</accession>
<evidence type="ECO:0000313" key="1">
    <source>
        <dbReference type="EMBL" id="QUI75404.1"/>
    </source>
</evidence>
<evidence type="ECO:0000313" key="2">
    <source>
        <dbReference type="Proteomes" id="UP000830558"/>
    </source>
</evidence>
<reference evidence="1" key="1">
    <citation type="journal article" date="2021" name="Arch. Virol.">
        <title>Joa yellow blotch-associated virus, a new alphanucleorhabdovirus from a wild solanaceous plant in Brazil.</title>
        <authorList>
            <person name="Dietzgen R.G."/>
            <person name="Bejerman N.E."/>
            <person name="Mei Y."/>
            <person name="Jee C.L.J."/>
            <person name="Chabi-Jesus C."/>
            <person name="Freitas-Astua J."/>
            <person name="Veras S.M."/>
            <person name="Kitajima E.W."/>
        </authorList>
    </citation>
    <scope>NUCLEOTIDE SEQUENCE</scope>
    <source>
        <strain evidence="1">Manaus</strain>
    </source>
</reference>
<gene>
    <name evidence="1" type="primary">M</name>
</gene>
<protein>
    <submittedName>
        <fullName evidence="1">Matrix protein</fullName>
    </submittedName>
</protein>
<proteinExistence type="predicted"/>
<dbReference type="Proteomes" id="UP000830558">
    <property type="component" value="Segment"/>
</dbReference>
<sequence length="254" mass="28646">MIPILGNKRITRREQYTVDDKGGIILCQESSGILMSLNYIITLHVYDEALDEDITQHGISYPELFKYVEDNIGLPLTNPEAIKSKPDLPNHQIKELITLAKLHSMHTKTKITSFTQKTDFSDTTPTFHLKVGESIVNGGYDPHVVEVVYKDTEPLQPGEYQLNMKRQYKGNSDRILCEVDFALFVRSPPRGNNHVSSRLNLTILISKYASEIKRAASDPFRGLLKRKADSAAASRTPDNKRALIPSMFKMLSPS</sequence>
<name>A0AAE7UV92_9RHAB</name>